<feature type="compositionally biased region" description="Polar residues" evidence="1">
    <location>
        <begin position="107"/>
        <end position="123"/>
    </location>
</feature>
<name>A0A4S4LIY4_9AGAM</name>
<dbReference type="EMBL" id="SGPK01000005">
    <property type="protein sequence ID" value="THH12006.1"/>
    <property type="molecule type" value="Genomic_DNA"/>
</dbReference>
<evidence type="ECO:0000313" key="3">
    <source>
        <dbReference type="Proteomes" id="UP000308199"/>
    </source>
</evidence>
<reference evidence="2 3" key="1">
    <citation type="submission" date="2019-02" db="EMBL/GenBank/DDBJ databases">
        <title>Genome sequencing of the rare red list fungi Phellinidium pouzarii.</title>
        <authorList>
            <person name="Buettner E."/>
            <person name="Kellner H."/>
        </authorList>
    </citation>
    <scope>NUCLEOTIDE SEQUENCE [LARGE SCALE GENOMIC DNA]</scope>
    <source>
        <strain evidence="2 3">DSM 108285</strain>
    </source>
</reference>
<dbReference type="OrthoDB" id="3068651at2759"/>
<protein>
    <submittedName>
        <fullName evidence="2">Uncharacterized protein</fullName>
    </submittedName>
</protein>
<proteinExistence type="predicted"/>
<gene>
    <name evidence="2" type="ORF">EW145_g306</name>
</gene>
<evidence type="ECO:0000256" key="1">
    <source>
        <dbReference type="SAM" id="MobiDB-lite"/>
    </source>
</evidence>
<comment type="caution">
    <text evidence="2">The sequence shown here is derived from an EMBL/GenBank/DDBJ whole genome shotgun (WGS) entry which is preliminary data.</text>
</comment>
<sequence length="234" mass="25239">MLAGISPFPIPELSFPGAVRRKNTGSSSLTVPWPSAQEPSGVIHHRNAVDQYLALYDLHAPSPVYPFGGNALGSQSLSSLMPCIQPSQLVQPTPTFAARSRALLSPPTISGSASDSQMLALQSHSHESGSSPYTPSSSPSMLPETGNVDTSPQKSNDPTVFGRLSGGGGRQRTVQACEKCRDRKTKVSHYCISMLWHTPDLQALFRPWPRMCLGSRHPCTRHSETAPASPQRIR</sequence>
<evidence type="ECO:0000313" key="2">
    <source>
        <dbReference type="EMBL" id="THH12006.1"/>
    </source>
</evidence>
<feature type="compositionally biased region" description="Low complexity" evidence="1">
    <location>
        <begin position="128"/>
        <end position="143"/>
    </location>
</feature>
<dbReference type="Proteomes" id="UP000308199">
    <property type="component" value="Unassembled WGS sequence"/>
</dbReference>
<dbReference type="AlphaFoldDB" id="A0A4S4LIY4"/>
<accession>A0A4S4LIY4</accession>
<feature type="compositionally biased region" description="Polar residues" evidence="1">
    <location>
        <begin position="147"/>
        <end position="158"/>
    </location>
</feature>
<keyword evidence="3" id="KW-1185">Reference proteome</keyword>
<organism evidence="2 3">
    <name type="scientific">Phellinidium pouzarii</name>
    <dbReference type="NCBI Taxonomy" id="167371"/>
    <lineage>
        <taxon>Eukaryota</taxon>
        <taxon>Fungi</taxon>
        <taxon>Dikarya</taxon>
        <taxon>Basidiomycota</taxon>
        <taxon>Agaricomycotina</taxon>
        <taxon>Agaricomycetes</taxon>
        <taxon>Hymenochaetales</taxon>
        <taxon>Hymenochaetaceae</taxon>
        <taxon>Phellinidium</taxon>
    </lineage>
</organism>
<feature type="region of interest" description="Disordered" evidence="1">
    <location>
        <begin position="107"/>
        <end position="174"/>
    </location>
</feature>